<keyword evidence="5" id="KW-1185">Reference proteome</keyword>
<feature type="transmembrane region" description="Helical" evidence="1">
    <location>
        <begin position="5"/>
        <end position="26"/>
    </location>
</feature>
<dbReference type="EMBL" id="LJSX01000035">
    <property type="protein sequence ID" value="KPQ09090.1"/>
    <property type="molecule type" value="Genomic_DNA"/>
</dbReference>
<feature type="transmembrane region" description="Helical" evidence="1">
    <location>
        <begin position="209"/>
        <end position="231"/>
    </location>
</feature>
<dbReference type="InterPro" id="IPR037185">
    <property type="entry name" value="EmrE-like"/>
</dbReference>
<dbReference type="OrthoDB" id="369870at2"/>
<sequence>MTARIFLPFAMAFLANFILGASSIYWHLFVGLSPVVLVIWRIAFSLILLGLLVGWFVMRGNDSLRRLSGRVVGLHVAAAILVAINWGTFIQASLQGAVIESGLGYLLAPVFVMLTGLFFLAEPRTGPRIACIAIILLALVTLVMTAGRLEHWVYWTIGASWGGYTLLKKRTPLSPIEGLFVETAVLAMLLALASIWIDFGAHAPAASQLLAYPWLVTAGIVSLAPLVMFAFAARRLGAFNMGALQFVLPTTQLVVSYVYYGQVATPATYLCFGVIWLALVTLTLREGGAFGGRRAPG</sequence>
<evidence type="ECO:0000313" key="4">
    <source>
        <dbReference type="Proteomes" id="UP000050497"/>
    </source>
</evidence>
<dbReference type="SUPFAM" id="SSF103481">
    <property type="entry name" value="Multidrug resistance efflux transporter EmrE"/>
    <property type="match status" value="1"/>
</dbReference>
<evidence type="ECO:0000256" key="1">
    <source>
        <dbReference type="SAM" id="Phobius"/>
    </source>
</evidence>
<gene>
    <name evidence="2" type="primary">rarD</name>
    <name evidence="3" type="ORF">GA0071312_2600</name>
    <name evidence="2" type="ORF">HLUCCO17_16235</name>
</gene>
<accession>A0A0N8KDP2</accession>
<dbReference type="EMBL" id="FMBM01000002">
    <property type="protein sequence ID" value="SCC81643.1"/>
    <property type="molecule type" value="Genomic_DNA"/>
</dbReference>
<dbReference type="Proteomes" id="UP000050497">
    <property type="component" value="Unassembled WGS sequence"/>
</dbReference>
<feature type="transmembrane region" description="Helical" evidence="1">
    <location>
        <begin position="179"/>
        <end position="197"/>
    </location>
</feature>
<keyword evidence="1" id="KW-0472">Membrane</keyword>
<dbReference type="AlphaFoldDB" id="A0A0N8KDP2"/>
<protein>
    <submittedName>
        <fullName evidence="2">Chloramphenicol-sensitive protein RarD</fullName>
    </submittedName>
</protein>
<feature type="transmembrane region" description="Helical" evidence="1">
    <location>
        <begin position="70"/>
        <end position="90"/>
    </location>
</feature>
<keyword evidence="1" id="KW-0812">Transmembrane</keyword>
<feature type="transmembrane region" description="Helical" evidence="1">
    <location>
        <begin position="102"/>
        <end position="121"/>
    </location>
</feature>
<proteinExistence type="predicted"/>
<evidence type="ECO:0000313" key="5">
    <source>
        <dbReference type="Proteomes" id="UP000182800"/>
    </source>
</evidence>
<keyword evidence="1" id="KW-1133">Transmembrane helix</keyword>
<feature type="transmembrane region" description="Helical" evidence="1">
    <location>
        <begin position="38"/>
        <end position="58"/>
    </location>
</feature>
<dbReference type="Proteomes" id="UP000182800">
    <property type="component" value="Unassembled WGS sequence"/>
</dbReference>
<evidence type="ECO:0000313" key="2">
    <source>
        <dbReference type="EMBL" id="KPQ09090.1"/>
    </source>
</evidence>
<evidence type="ECO:0000313" key="3">
    <source>
        <dbReference type="EMBL" id="SCC81643.1"/>
    </source>
</evidence>
<reference evidence="3 5" key="2">
    <citation type="submission" date="2016-08" db="EMBL/GenBank/DDBJ databases">
        <authorList>
            <person name="Varghese N."/>
            <person name="Submissions Spin"/>
        </authorList>
    </citation>
    <scope>NUCLEOTIDE SEQUENCE [LARGE SCALE GENOMIC DNA]</scope>
    <source>
        <strain evidence="3 5">HL-109</strain>
    </source>
</reference>
<feature type="transmembrane region" description="Helical" evidence="1">
    <location>
        <begin position="128"/>
        <end position="146"/>
    </location>
</feature>
<feature type="transmembrane region" description="Helical" evidence="1">
    <location>
        <begin position="266"/>
        <end position="284"/>
    </location>
</feature>
<organism evidence="2 4">
    <name type="scientific">Saliniramus fredricksonii</name>
    <dbReference type="NCBI Taxonomy" id="1653334"/>
    <lineage>
        <taxon>Bacteria</taxon>
        <taxon>Pseudomonadati</taxon>
        <taxon>Pseudomonadota</taxon>
        <taxon>Alphaproteobacteria</taxon>
        <taxon>Hyphomicrobiales</taxon>
        <taxon>Salinarimonadaceae</taxon>
        <taxon>Saliniramus</taxon>
    </lineage>
</organism>
<comment type="caution">
    <text evidence="2">The sequence shown here is derived from an EMBL/GenBank/DDBJ whole genome shotgun (WGS) entry which is preliminary data.</text>
</comment>
<name>A0A0N8KDP2_9HYPH</name>
<reference evidence="2 4" key="1">
    <citation type="submission" date="2015-09" db="EMBL/GenBank/DDBJ databases">
        <title>Identification and resolution of microdiversity through metagenomic sequencing of parallel consortia.</title>
        <authorList>
            <person name="Nelson W.C."/>
            <person name="Romine M.F."/>
            <person name="Lindemann S.R."/>
        </authorList>
    </citation>
    <scope>NUCLEOTIDE SEQUENCE [LARGE SCALE GENOMIC DNA]</scope>
    <source>
        <strain evidence="2">HL-109</strain>
    </source>
</reference>
<dbReference type="RefSeq" id="WP_074445301.1">
    <property type="nucleotide sequence ID" value="NZ_FMBM01000002.1"/>
</dbReference>